<keyword evidence="4" id="KW-1185">Reference proteome</keyword>
<evidence type="ECO:0000256" key="2">
    <source>
        <dbReference type="SAM" id="SignalP"/>
    </source>
</evidence>
<protein>
    <submittedName>
        <fullName evidence="3 5">Uncharacterized protein</fullName>
    </submittedName>
</protein>
<dbReference type="Pfam" id="PF04870">
    <property type="entry name" value="Moulting_cycle"/>
    <property type="match status" value="1"/>
</dbReference>
<evidence type="ECO:0000256" key="1">
    <source>
        <dbReference type="SAM" id="Phobius"/>
    </source>
</evidence>
<feature type="signal peptide" evidence="2">
    <location>
        <begin position="1"/>
        <end position="21"/>
    </location>
</feature>
<dbReference type="EMBL" id="UXUI01008359">
    <property type="protein sequence ID" value="VDD91301.1"/>
    <property type="molecule type" value="Genomic_DNA"/>
</dbReference>
<dbReference type="STRING" id="51028.A0A0N4V813"/>
<dbReference type="PANTHER" id="PTHR21523">
    <property type="match status" value="1"/>
</dbReference>
<reference evidence="5" key="1">
    <citation type="submission" date="2017-02" db="UniProtKB">
        <authorList>
            <consortium name="WormBaseParasite"/>
        </authorList>
    </citation>
    <scope>IDENTIFICATION</scope>
</reference>
<feature type="transmembrane region" description="Helical" evidence="1">
    <location>
        <begin position="516"/>
        <end position="536"/>
    </location>
</feature>
<organism evidence="5">
    <name type="scientific">Enterobius vermicularis</name>
    <name type="common">Human pinworm</name>
    <dbReference type="NCBI Taxonomy" id="51028"/>
    <lineage>
        <taxon>Eukaryota</taxon>
        <taxon>Metazoa</taxon>
        <taxon>Ecdysozoa</taxon>
        <taxon>Nematoda</taxon>
        <taxon>Chromadorea</taxon>
        <taxon>Rhabditida</taxon>
        <taxon>Spirurina</taxon>
        <taxon>Oxyuridomorpha</taxon>
        <taxon>Oxyuroidea</taxon>
        <taxon>Oxyuridae</taxon>
        <taxon>Enterobius</taxon>
    </lineage>
</organism>
<dbReference type="Proteomes" id="UP000274131">
    <property type="component" value="Unassembled WGS sequence"/>
</dbReference>
<accession>A0A0N4V813</accession>
<reference evidence="3 4" key="2">
    <citation type="submission" date="2018-10" db="EMBL/GenBank/DDBJ databases">
        <authorList>
            <consortium name="Pathogen Informatics"/>
        </authorList>
    </citation>
    <scope>NUCLEOTIDE SEQUENCE [LARGE SCALE GENOMIC DNA]</scope>
</reference>
<dbReference type="PANTHER" id="PTHR21523:SF37">
    <property type="entry name" value="MLT-TEN (MLT-10) RELATED"/>
    <property type="match status" value="1"/>
</dbReference>
<dbReference type="AlphaFoldDB" id="A0A0N4V813"/>
<dbReference type="WBParaSite" id="EVEC_0000647801-mRNA-1">
    <property type="protein sequence ID" value="EVEC_0000647801-mRNA-1"/>
    <property type="gene ID" value="EVEC_0000647801"/>
</dbReference>
<gene>
    <name evidence="3" type="ORF">EVEC_LOCUS6052</name>
</gene>
<dbReference type="OrthoDB" id="5917548at2759"/>
<keyword evidence="2" id="KW-0732">Signal</keyword>
<dbReference type="InterPro" id="IPR006954">
    <property type="entry name" value="Mlt-10-like"/>
</dbReference>
<proteinExistence type="predicted"/>
<keyword evidence="1" id="KW-0472">Membrane</keyword>
<evidence type="ECO:0000313" key="3">
    <source>
        <dbReference type="EMBL" id="VDD91301.1"/>
    </source>
</evidence>
<evidence type="ECO:0000313" key="5">
    <source>
        <dbReference type="WBParaSite" id="EVEC_0000647801-mRNA-1"/>
    </source>
</evidence>
<keyword evidence="1" id="KW-1133">Transmembrane helix</keyword>
<name>A0A0N4V813_ENTVE</name>
<evidence type="ECO:0000313" key="4">
    <source>
        <dbReference type="Proteomes" id="UP000274131"/>
    </source>
</evidence>
<keyword evidence="1" id="KW-0812">Transmembrane</keyword>
<sequence>MSLSLLVKCFFATLLFVGAGATFTKETMPGAKYYDGKKISLPMSGDAHIELIEHWMFQAYSSFLSAFATKKYSIISKYLSIPELPTSDRRVFTKCSKRASSLHKHAKCIVDALKSSKNADINRDSREGNPYLTDSRNSFKRRLRDEAETEDPDEKEQTVIQRTPKTVKVSGPRMTIVKQDSYDLLSANEIQSPAGILMKSLTHEVLDMMPEMLKGQYRSVKERDPLGTPHLVRKAIKLGMTIAGQNTTDFDRKTVKLASPRFFSVVPEDDEHINLLSPSLFSLHDEGNDVEKKFSIPSLIKGTKVMQNQDHEEMINLIAEATGVSDVVEEAKHKSLLEVETNARGIDGQPMYFTKENATEIYGEDGRRKIDTFENLYKKTVTFQIKEMNSSGYSVLSKEQLHLLYGKDSPYASEATLKRLTSLKSPDELQRHIEHDITVLAKSRNLKSTLRQERSILTPLLFQDLTLNPGTLSQAIVLSPVLFSPVILSPAVLGPFILSPWLFVPVILSPRVLSPLILNPLIFSPVILSPLVLHPFILSPGIFNPFILSPVVLSPFILSPQVATPFILSPLVLNPLILNPMALSPLVLSPFVLSPLVLSPQLLFALVASPHVLSPLVGSNLTLSAVVASPSFLS</sequence>
<feature type="transmembrane region" description="Helical" evidence="1">
    <location>
        <begin position="482"/>
        <end position="504"/>
    </location>
</feature>
<feature type="chain" id="PRO_5043122789" evidence="2">
    <location>
        <begin position="22"/>
        <end position="634"/>
    </location>
</feature>